<organism evidence="1">
    <name type="scientific">marine sediment metagenome</name>
    <dbReference type="NCBI Taxonomy" id="412755"/>
    <lineage>
        <taxon>unclassified sequences</taxon>
        <taxon>metagenomes</taxon>
        <taxon>ecological metagenomes</taxon>
    </lineage>
</organism>
<dbReference type="AlphaFoldDB" id="A0A0F9K4Q8"/>
<reference evidence="1" key="1">
    <citation type="journal article" date="2015" name="Nature">
        <title>Complex archaea that bridge the gap between prokaryotes and eukaryotes.</title>
        <authorList>
            <person name="Spang A."/>
            <person name="Saw J.H."/>
            <person name="Jorgensen S.L."/>
            <person name="Zaremba-Niedzwiedzka K."/>
            <person name="Martijn J."/>
            <person name="Lind A.E."/>
            <person name="van Eijk R."/>
            <person name="Schleper C."/>
            <person name="Guy L."/>
            <person name="Ettema T.J."/>
        </authorList>
    </citation>
    <scope>NUCLEOTIDE SEQUENCE</scope>
</reference>
<dbReference type="EMBL" id="LAZR01008718">
    <property type="protein sequence ID" value="KKM76963.1"/>
    <property type="molecule type" value="Genomic_DNA"/>
</dbReference>
<protein>
    <submittedName>
        <fullName evidence="1">Uncharacterized protein</fullName>
    </submittedName>
</protein>
<sequence>MRLENGKTITYIKDEPVIQCKSLFLVNPQQIRQLDEITSIDDVITINKGEEISSKELGITPEEEFWGHCSNLQAWAENDYDTTILHSELAFELLAILVDVGDKKAKKVFKKELMKRFEMGYLNTFHILLLSDNMNFLNREEQLKVMFNSNINLRREINETLEKNNCNSTIALEILMDLINRYKDLGAKEYIKKVFKDHYKESNEVATFALIDFYGFLKFLKLFKNDELTNLLCEVDSEPTKRFLKALKRLGITRGKFTDLITELHNIDKNKTFFLLKELIEYNEPEIKEKRLVKIVIRRIIENISKYQNLHNLTKSSKKIIEKFLKHQKLEKEEF</sequence>
<evidence type="ECO:0000313" key="1">
    <source>
        <dbReference type="EMBL" id="KKM76963.1"/>
    </source>
</evidence>
<comment type="caution">
    <text evidence="1">The sequence shown here is derived from an EMBL/GenBank/DDBJ whole genome shotgun (WGS) entry which is preliminary data.</text>
</comment>
<proteinExistence type="predicted"/>
<gene>
    <name evidence="1" type="ORF">LCGC14_1374860</name>
</gene>
<accession>A0A0F9K4Q8</accession>
<name>A0A0F9K4Q8_9ZZZZ</name>